<dbReference type="AlphaFoldDB" id="A0A6P2ZXG4"/>
<proteinExistence type="predicted"/>
<accession>A0A6P2ZXG4</accession>
<evidence type="ECO:0000313" key="2">
    <source>
        <dbReference type="Proteomes" id="UP000494260"/>
    </source>
</evidence>
<dbReference type="RefSeq" id="WP_174954745.1">
    <property type="nucleotide sequence ID" value="NZ_CABVQH010000039.1"/>
</dbReference>
<reference evidence="1 2" key="1">
    <citation type="submission" date="2019-09" db="EMBL/GenBank/DDBJ databases">
        <authorList>
            <person name="Depoorter E."/>
        </authorList>
    </citation>
    <scope>NUCLEOTIDE SEQUENCE [LARGE SCALE GENOMIC DNA]</scope>
    <source>
        <strain evidence="1">R-18109</strain>
    </source>
</reference>
<organism evidence="1 2">
    <name type="scientific">Burkholderia lata (strain ATCC 17760 / DSM 23089 / LMG 22485 / NCIMB 9086 / R18194 / 383)</name>
    <dbReference type="NCBI Taxonomy" id="482957"/>
    <lineage>
        <taxon>Bacteria</taxon>
        <taxon>Pseudomonadati</taxon>
        <taxon>Pseudomonadota</taxon>
        <taxon>Betaproteobacteria</taxon>
        <taxon>Burkholderiales</taxon>
        <taxon>Burkholderiaceae</taxon>
        <taxon>Burkholderia</taxon>
        <taxon>Burkholderia cepacia complex</taxon>
    </lineage>
</organism>
<sequence>MSILKKVFGDFVDARQLRRASRDLFKQRQQAIEQLFEVNLANLCEVFAETPAALRSESFPDYPGAVWTGDLGVNAFYVTQDVEVEQFPAYVNLVIVGRERAGSCQFVRGGSLHTFFSTVDRYSGKQVSLLTNDADLVRSVSAFGFNPPPPWLAWYELGPLTFNLQGEAQYWYENVWDRYWESLSLAEQDVFIEKRQSSASGTLNDEEWTDWLDAIRTRDARYRERLRNEYLEAGGDEATS</sequence>
<protein>
    <submittedName>
        <fullName evidence="1">Uncharacterized protein</fullName>
    </submittedName>
</protein>
<name>A0A6P2ZXG4_BURL3</name>
<evidence type="ECO:0000313" key="1">
    <source>
        <dbReference type="EMBL" id="VWD38930.1"/>
    </source>
</evidence>
<gene>
    <name evidence="1" type="ORF">BLA18109_07238</name>
</gene>
<dbReference type="EMBL" id="CABVQH010000039">
    <property type="protein sequence ID" value="VWD38930.1"/>
    <property type="molecule type" value="Genomic_DNA"/>
</dbReference>
<dbReference type="Proteomes" id="UP000494260">
    <property type="component" value="Unassembled WGS sequence"/>
</dbReference>